<dbReference type="InterPro" id="IPR006059">
    <property type="entry name" value="SBP"/>
</dbReference>
<organism evidence="3 4">
    <name type="scientific">Paenibacillus sabuli</name>
    <dbReference type="NCBI Taxonomy" id="2772509"/>
    <lineage>
        <taxon>Bacteria</taxon>
        <taxon>Bacillati</taxon>
        <taxon>Bacillota</taxon>
        <taxon>Bacilli</taxon>
        <taxon>Bacillales</taxon>
        <taxon>Paenibacillaceae</taxon>
        <taxon>Paenibacillus</taxon>
    </lineage>
</organism>
<dbReference type="Pfam" id="PF01547">
    <property type="entry name" value="SBP_bac_1"/>
    <property type="match status" value="1"/>
</dbReference>
<dbReference type="EMBL" id="JACXIZ010000016">
    <property type="protein sequence ID" value="MBD2845473.1"/>
    <property type="molecule type" value="Genomic_DNA"/>
</dbReference>
<keyword evidence="2" id="KW-0732">Signal</keyword>
<reference evidence="3" key="1">
    <citation type="submission" date="2020-09" db="EMBL/GenBank/DDBJ databases">
        <title>A novel bacterium of genus Paenibacillus, isolated from South China Sea.</title>
        <authorList>
            <person name="Huang H."/>
            <person name="Mo K."/>
            <person name="Hu Y."/>
        </authorList>
    </citation>
    <scope>NUCLEOTIDE SEQUENCE</scope>
    <source>
        <strain evidence="3">IB182496</strain>
    </source>
</reference>
<dbReference type="RefSeq" id="WP_190917120.1">
    <property type="nucleotide sequence ID" value="NZ_JACXIZ010000016.1"/>
</dbReference>
<feature type="region of interest" description="Disordered" evidence="1">
    <location>
        <begin position="30"/>
        <end position="59"/>
    </location>
</feature>
<keyword evidence="4" id="KW-1185">Reference proteome</keyword>
<gene>
    <name evidence="3" type="ORF">IDH44_09760</name>
</gene>
<name>A0A927BRK6_9BACL</name>
<dbReference type="AlphaFoldDB" id="A0A927BRK6"/>
<dbReference type="SUPFAM" id="SSF53850">
    <property type="entry name" value="Periplasmic binding protein-like II"/>
    <property type="match status" value="1"/>
</dbReference>
<dbReference type="PANTHER" id="PTHR43649:SF30">
    <property type="entry name" value="ABC TRANSPORTER SUBSTRATE-BINDING PROTEIN"/>
    <property type="match status" value="1"/>
</dbReference>
<protein>
    <submittedName>
        <fullName evidence="3">Sugar ABC transporter substrate-binding protein</fullName>
    </submittedName>
</protein>
<sequence>MFNKKKGRTTLALLLGIAVLSGCGANNGNTPDDNGASASPTAAPKEATSAPTDKKDPVTLTLWDNGRERDDWTIQFEESFLKAHPHITLNKVVKEGDPGNAFYQAVAAGNAPDLVGVSFAMMDKYMKAGILEPLNSYVSQWDEWGHYTKEYADMFTKDGQILGLPGTIAPMLFGYNKALFADAGITELPQTWNDAIEVAKKINNPSSQIAGYATLAAEWTEWFFQYYVWQAGGDLTKMNADGTAELTFTDPAVIKAAEFYKKLRSEKVMQSDLTLKFDDLVDQFAQGKIGMMPFAGDWVSMAVSKGMNPDDLGLMLPPAGPSGSRATAIAGGAWVINAKTTQAKKDAAWEYLKFYHSRASLIGSAENKASKGASNPLVSPRDDIAYADYYKFPEEYSDVLNQVNTVGRLEFYGKADFGIYVDRAVQKILTDPNADPTKEFEAAQKLAASEALDNFNAKATE</sequence>
<dbReference type="Proteomes" id="UP000621560">
    <property type="component" value="Unassembled WGS sequence"/>
</dbReference>
<dbReference type="InterPro" id="IPR050490">
    <property type="entry name" value="Bact_solute-bd_prot1"/>
</dbReference>
<feature type="compositionally biased region" description="Polar residues" evidence="1">
    <location>
        <begin position="30"/>
        <end position="40"/>
    </location>
</feature>
<dbReference type="Gene3D" id="3.40.190.10">
    <property type="entry name" value="Periplasmic binding protein-like II"/>
    <property type="match status" value="1"/>
</dbReference>
<evidence type="ECO:0000256" key="1">
    <source>
        <dbReference type="SAM" id="MobiDB-lite"/>
    </source>
</evidence>
<evidence type="ECO:0000313" key="3">
    <source>
        <dbReference type="EMBL" id="MBD2845473.1"/>
    </source>
</evidence>
<dbReference type="PROSITE" id="PS51257">
    <property type="entry name" value="PROKAR_LIPOPROTEIN"/>
    <property type="match status" value="1"/>
</dbReference>
<feature type="chain" id="PRO_5036804327" evidence="2">
    <location>
        <begin position="26"/>
        <end position="461"/>
    </location>
</feature>
<accession>A0A927BRK6</accession>
<dbReference type="PANTHER" id="PTHR43649">
    <property type="entry name" value="ARABINOSE-BINDING PROTEIN-RELATED"/>
    <property type="match status" value="1"/>
</dbReference>
<feature type="signal peptide" evidence="2">
    <location>
        <begin position="1"/>
        <end position="25"/>
    </location>
</feature>
<proteinExistence type="predicted"/>
<evidence type="ECO:0000256" key="2">
    <source>
        <dbReference type="SAM" id="SignalP"/>
    </source>
</evidence>
<comment type="caution">
    <text evidence="3">The sequence shown here is derived from an EMBL/GenBank/DDBJ whole genome shotgun (WGS) entry which is preliminary data.</text>
</comment>
<evidence type="ECO:0000313" key="4">
    <source>
        <dbReference type="Proteomes" id="UP000621560"/>
    </source>
</evidence>